<comment type="caution">
    <text evidence="2">The sequence shown here is derived from an EMBL/GenBank/DDBJ whole genome shotgun (WGS) entry which is preliminary data.</text>
</comment>
<dbReference type="GO" id="GO:0051536">
    <property type="term" value="F:iron-sulfur cluster binding"/>
    <property type="evidence" value="ECO:0007669"/>
    <property type="project" value="InterPro"/>
</dbReference>
<proteinExistence type="predicted"/>
<accession>X1I666</accession>
<dbReference type="InterPro" id="IPR009051">
    <property type="entry name" value="Helical_ferredxn"/>
</dbReference>
<name>X1I666_9ZZZZ</name>
<dbReference type="Gene3D" id="1.10.1060.10">
    <property type="entry name" value="Alpha-helical ferredoxin"/>
    <property type="match status" value="1"/>
</dbReference>
<feature type="domain" description="4Fe-4S ferredoxin-type" evidence="1">
    <location>
        <begin position="133"/>
        <end position="162"/>
    </location>
</feature>
<dbReference type="PROSITE" id="PS00198">
    <property type="entry name" value="4FE4S_FER_1"/>
    <property type="match status" value="1"/>
</dbReference>
<gene>
    <name evidence="2" type="ORF">S03H2_31347</name>
</gene>
<dbReference type="InterPro" id="IPR017900">
    <property type="entry name" value="4Fe4S_Fe_S_CS"/>
</dbReference>
<protein>
    <recommendedName>
        <fullName evidence="1">4Fe-4S ferredoxin-type domain-containing protein</fullName>
    </recommendedName>
</protein>
<organism evidence="2">
    <name type="scientific">marine sediment metagenome</name>
    <dbReference type="NCBI Taxonomy" id="412755"/>
    <lineage>
        <taxon>unclassified sequences</taxon>
        <taxon>metagenomes</taxon>
        <taxon>ecological metagenomes</taxon>
    </lineage>
</organism>
<feature type="non-terminal residue" evidence="2">
    <location>
        <position position="1"/>
    </location>
</feature>
<reference evidence="2" key="1">
    <citation type="journal article" date="2014" name="Front. Microbiol.">
        <title>High frequency of phylogenetically diverse reductive dehalogenase-homologous genes in deep subseafloor sedimentary metagenomes.</title>
        <authorList>
            <person name="Kawai M."/>
            <person name="Futagami T."/>
            <person name="Toyoda A."/>
            <person name="Takaki Y."/>
            <person name="Nishi S."/>
            <person name="Hori S."/>
            <person name="Arai W."/>
            <person name="Tsubouchi T."/>
            <person name="Morono Y."/>
            <person name="Uchiyama I."/>
            <person name="Ito T."/>
            <person name="Fujiyama A."/>
            <person name="Inagaki F."/>
            <person name="Takami H."/>
        </authorList>
    </citation>
    <scope>NUCLEOTIDE SEQUENCE</scope>
    <source>
        <strain evidence="2">Expedition CK06-06</strain>
    </source>
</reference>
<dbReference type="Pfam" id="PF13183">
    <property type="entry name" value="Fer4_8"/>
    <property type="match status" value="1"/>
</dbReference>
<dbReference type="AlphaFoldDB" id="X1I666"/>
<dbReference type="InterPro" id="IPR017896">
    <property type="entry name" value="4Fe4S_Fe-S-bd"/>
</dbReference>
<dbReference type="EMBL" id="BARU01019002">
    <property type="protein sequence ID" value="GAH61584.1"/>
    <property type="molecule type" value="Genomic_DNA"/>
</dbReference>
<dbReference type="PROSITE" id="PS51379">
    <property type="entry name" value="4FE4S_FER_2"/>
    <property type="match status" value="1"/>
</dbReference>
<evidence type="ECO:0000313" key="2">
    <source>
        <dbReference type="EMBL" id="GAH61584.1"/>
    </source>
</evidence>
<sequence length="200" mass="22162">VVPIAGEKDTGKECKLFANTEKSAELLKEMDGKIQESELETKGTETIRQLRQKNEEKMLADLEKKLSGLDGLVEMFSTCIGCHGCRSVCPICYCRLCEFDAPCSEYEAEKYEMELRKRGGVRIPPGSIAFQIGRMIHIGLSCVGCGMCSDVCPADIPVASIFRKAGKAVQDVFKYMPGKDIEDKIPVTTFEEEELTSVED</sequence>
<evidence type="ECO:0000259" key="1">
    <source>
        <dbReference type="PROSITE" id="PS51379"/>
    </source>
</evidence>
<dbReference type="SUPFAM" id="SSF54862">
    <property type="entry name" value="4Fe-4S ferredoxins"/>
    <property type="match status" value="1"/>
</dbReference>